<reference evidence="1" key="1">
    <citation type="journal article" date="2015" name="Nature">
        <title>Complex archaea that bridge the gap between prokaryotes and eukaryotes.</title>
        <authorList>
            <person name="Spang A."/>
            <person name="Saw J.H."/>
            <person name="Jorgensen S.L."/>
            <person name="Zaremba-Niedzwiedzka K."/>
            <person name="Martijn J."/>
            <person name="Lind A.E."/>
            <person name="van Eijk R."/>
            <person name="Schleper C."/>
            <person name="Guy L."/>
            <person name="Ettema T.J."/>
        </authorList>
    </citation>
    <scope>NUCLEOTIDE SEQUENCE</scope>
</reference>
<dbReference type="SUPFAM" id="SSF55144">
    <property type="entry name" value="LigT-like"/>
    <property type="match status" value="1"/>
</dbReference>
<comment type="caution">
    <text evidence="1">The sequence shown here is derived from an EMBL/GenBank/DDBJ whole genome shotgun (WGS) entry which is preliminary data.</text>
</comment>
<gene>
    <name evidence="1" type="ORF">LCGC14_0719870</name>
</gene>
<evidence type="ECO:0000313" key="1">
    <source>
        <dbReference type="EMBL" id="KKN41779.1"/>
    </source>
</evidence>
<sequence length="182" mass="21740">MRKSNTSAVVIIPPKTKWAPIQEIRKKYDRHINNWMPHITLLYPFVIEDEYTIVEKEFSKKCSEIKPFEITLNTFHYFSHKRQQYTMWLKPDPINLIKILQAQILKIVPECNDVNKLKNGFSPHLSVGQITGKNKLKNVIKDLQNNWTIVTYQIQKIYFISRKKSKTSRFEIIKQFNFKQNN</sequence>
<proteinExistence type="predicted"/>
<dbReference type="Gene3D" id="3.90.1140.10">
    <property type="entry name" value="Cyclic phosphodiesterase"/>
    <property type="match status" value="1"/>
</dbReference>
<dbReference type="AlphaFoldDB" id="A0A0F9QGZ4"/>
<dbReference type="Pfam" id="PF13563">
    <property type="entry name" value="2_5_RNA_ligase2"/>
    <property type="match status" value="1"/>
</dbReference>
<organism evidence="1">
    <name type="scientific">marine sediment metagenome</name>
    <dbReference type="NCBI Taxonomy" id="412755"/>
    <lineage>
        <taxon>unclassified sequences</taxon>
        <taxon>metagenomes</taxon>
        <taxon>ecological metagenomes</taxon>
    </lineage>
</organism>
<evidence type="ECO:0008006" key="2">
    <source>
        <dbReference type="Google" id="ProtNLM"/>
    </source>
</evidence>
<dbReference type="PANTHER" id="PTHR37474:SF1">
    <property type="entry name" value="2'-5' RNA LIGASE FAMILY PROTEIN"/>
    <property type="match status" value="1"/>
</dbReference>
<dbReference type="EMBL" id="LAZR01001625">
    <property type="protein sequence ID" value="KKN41779.1"/>
    <property type="molecule type" value="Genomic_DNA"/>
</dbReference>
<accession>A0A0F9QGZ4</accession>
<name>A0A0F9QGZ4_9ZZZZ</name>
<protein>
    <recommendedName>
        <fullName evidence="2">Phosphoesterase HXTX domain-containing protein</fullName>
    </recommendedName>
</protein>
<dbReference type="InterPro" id="IPR009097">
    <property type="entry name" value="Cyclic_Pdiesterase"/>
</dbReference>
<dbReference type="PANTHER" id="PTHR37474">
    <property type="entry name" value="RNA LIGASE/CYCLIC NUCLEOTIDE PHOSPHODIESTERASE"/>
    <property type="match status" value="1"/>
</dbReference>